<organism evidence="1 2">
    <name type="scientific">Pedobacter polaris</name>
    <dbReference type="NCBI Taxonomy" id="2571273"/>
    <lineage>
        <taxon>Bacteria</taxon>
        <taxon>Pseudomonadati</taxon>
        <taxon>Bacteroidota</taxon>
        <taxon>Sphingobacteriia</taxon>
        <taxon>Sphingobacteriales</taxon>
        <taxon>Sphingobacteriaceae</taxon>
        <taxon>Pedobacter</taxon>
    </lineage>
</organism>
<evidence type="ECO:0000313" key="2">
    <source>
        <dbReference type="Proteomes" id="UP000309488"/>
    </source>
</evidence>
<evidence type="ECO:0000313" key="1">
    <source>
        <dbReference type="EMBL" id="TKC10517.1"/>
    </source>
</evidence>
<dbReference type="Proteomes" id="UP000309488">
    <property type="component" value="Unassembled WGS sequence"/>
</dbReference>
<protein>
    <submittedName>
        <fullName evidence="1">Uncharacterized protein</fullName>
    </submittedName>
</protein>
<keyword evidence="2" id="KW-1185">Reference proteome</keyword>
<dbReference type="EMBL" id="SWBR01000002">
    <property type="protein sequence ID" value="TKC10517.1"/>
    <property type="molecule type" value="Genomic_DNA"/>
</dbReference>
<dbReference type="RefSeq" id="WP_136840432.1">
    <property type="nucleotide sequence ID" value="NZ_SWBR01000002.1"/>
</dbReference>
<dbReference type="AlphaFoldDB" id="A0A4U1CQW5"/>
<dbReference type="OrthoDB" id="771557at2"/>
<reference evidence="1 2" key="1">
    <citation type="submission" date="2019-04" db="EMBL/GenBank/DDBJ databases">
        <title>Pedobacter sp. RP-3-22 sp. nov., isolated from Arctic soil.</title>
        <authorList>
            <person name="Dahal R.H."/>
            <person name="Kim D.-U."/>
        </authorList>
    </citation>
    <scope>NUCLEOTIDE SEQUENCE [LARGE SCALE GENOMIC DNA]</scope>
    <source>
        <strain evidence="1 2">RP-3-22</strain>
    </source>
</reference>
<name>A0A4U1CQW5_9SPHI</name>
<proteinExistence type="predicted"/>
<gene>
    <name evidence="1" type="ORF">FA048_10050</name>
</gene>
<sequence length="71" mass="8252">MDMQTFNIQLLEKQYQVEPQDNGTFRILEGEEKIGVVYPEVGKFGTNWRTMDELEEGFVGQIGELISEHQM</sequence>
<accession>A0A4U1CQW5</accession>
<comment type="caution">
    <text evidence="1">The sequence shown here is derived from an EMBL/GenBank/DDBJ whole genome shotgun (WGS) entry which is preliminary data.</text>
</comment>